<dbReference type="PANTHER" id="PTHR43797:SF2">
    <property type="entry name" value="HOMOCYSTEINE_CYSTEINE SYNTHASE"/>
    <property type="match status" value="1"/>
</dbReference>
<dbReference type="InterPro" id="IPR000277">
    <property type="entry name" value="Cys/Met-Metab_PyrdxlP-dep_enz"/>
</dbReference>
<keyword evidence="3" id="KW-0808">Transferase</keyword>
<accession>A0A8H6Y1Q8</accession>
<dbReference type="Gene3D" id="3.90.1150.10">
    <property type="entry name" value="Aspartate Aminotransferase, domain 1"/>
    <property type="match status" value="1"/>
</dbReference>
<name>A0A8H6Y1Q8_9AGAR</name>
<gene>
    <name evidence="7" type="ORF">MVEN_01319000</name>
</gene>
<evidence type="ECO:0000256" key="4">
    <source>
        <dbReference type="ARBA" id="ARBA00022898"/>
    </source>
</evidence>
<dbReference type="Proteomes" id="UP000620124">
    <property type="component" value="Unassembled WGS sequence"/>
</dbReference>
<keyword evidence="8" id="KW-1185">Reference proteome</keyword>
<dbReference type="NCBIfam" id="TIGR01326">
    <property type="entry name" value="OAH_OAS_sulfhy"/>
    <property type="match status" value="1"/>
</dbReference>
<dbReference type="GO" id="GO:0003961">
    <property type="term" value="F:O-acetylhomoserine aminocarboxypropyltransferase activity"/>
    <property type="evidence" value="ECO:0007669"/>
    <property type="project" value="TreeGrafter"/>
</dbReference>
<dbReference type="GO" id="GO:0005737">
    <property type="term" value="C:cytoplasm"/>
    <property type="evidence" value="ECO:0007669"/>
    <property type="project" value="TreeGrafter"/>
</dbReference>
<dbReference type="Pfam" id="PF01053">
    <property type="entry name" value="Cys_Met_Meta_PP"/>
    <property type="match status" value="1"/>
</dbReference>
<evidence type="ECO:0000256" key="3">
    <source>
        <dbReference type="ARBA" id="ARBA00022679"/>
    </source>
</evidence>
<keyword evidence="4 5" id="KW-0663">Pyridoxal phosphate</keyword>
<dbReference type="GO" id="GO:0030170">
    <property type="term" value="F:pyridoxal phosphate binding"/>
    <property type="evidence" value="ECO:0007669"/>
    <property type="project" value="InterPro"/>
</dbReference>
<dbReference type="EMBL" id="JACAZI010000010">
    <property type="protein sequence ID" value="KAF7350165.1"/>
    <property type="molecule type" value="Genomic_DNA"/>
</dbReference>
<dbReference type="GO" id="GO:0004124">
    <property type="term" value="F:cysteine synthase activity"/>
    <property type="evidence" value="ECO:0007669"/>
    <property type="project" value="TreeGrafter"/>
</dbReference>
<comment type="similarity">
    <text evidence="2 6">Belongs to the trans-sulfuration enzymes family.</text>
</comment>
<evidence type="ECO:0000313" key="8">
    <source>
        <dbReference type="Proteomes" id="UP000620124"/>
    </source>
</evidence>
<evidence type="ECO:0000256" key="5">
    <source>
        <dbReference type="PIRSR" id="PIRSR001434-2"/>
    </source>
</evidence>
<dbReference type="SUPFAM" id="SSF53383">
    <property type="entry name" value="PLP-dependent transferases"/>
    <property type="match status" value="1"/>
</dbReference>
<evidence type="ECO:0000256" key="6">
    <source>
        <dbReference type="RuleBase" id="RU362118"/>
    </source>
</evidence>
<proteinExistence type="inferred from homology"/>
<sequence length="440" mass="47439">MPQFYRDPDFETLQLHAGQEIDPVTNARAVPVYHNTSYAFNSMEHSMSLLSMKEPGYIYSRIGNPTVDVFEKRMAALEGGAAAVATSSGTSAIVLTVTALASAGENIVVASRLYGGTYQQFKVAFKTYGIDAIFVNTLNPNDFESAINEKTKAIFIETISNSDNSLADIGAIADVAHKHKICLIVDNTFAMGGYMVKPISLGADIVVHSATKWIGGHGTIIAGVIIDSGNFDWRKSDKYPSINGPAPAYKNINLAETFHPCGFAVHVRANLLRDLGPCLSPMNAFLALQGIETLSLRSQRHCDNALAVAKFLDTHPRIIQVAYLGLPSHPCHQKALRILRPNAFGGILTFRLEGGFPMVTKVIDNLRLVSHLANIGDAKSLVIAPFGTVQGQLTDEEKASCGVFDDMIRLSVGIESVEDIIADLAGALEIAYTPMDSSPL</sequence>
<reference evidence="7" key="1">
    <citation type="submission" date="2020-05" db="EMBL/GenBank/DDBJ databases">
        <title>Mycena genomes resolve the evolution of fungal bioluminescence.</title>
        <authorList>
            <person name="Tsai I.J."/>
        </authorList>
    </citation>
    <scope>NUCLEOTIDE SEQUENCE</scope>
    <source>
        <strain evidence="7">CCC161011</strain>
    </source>
</reference>
<dbReference type="PANTHER" id="PTHR43797">
    <property type="entry name" value="HOMOCYSTEINE/CYSTEINE SYNTHASE"/>
    <property type="match status" value="1"/>
</dbReference>
<dbReference type="PIRSF" id="PIRSF001434">
    <property type="entry name" value="CGS"/>
    <property type="match status" value="1"/>
</dbReference>
<dbReference type="InterPro" id="IPR054542">
    <property type="entry name" value="Cys_met_metab_PP"/>
</dbReference>
<dbReference type="GO" id="GO:0006535">
    <property type="term" value="P:cysteine biosynthetic process from serine"/>
    <property type="evidence" value="ECO:0007669"/>
    <property type="project" value="TreeGrafter"/>
</dbReference>
<dbReference type="AlphaFoldDB" id="A0A8H6Y1Q8"/>
<dbReference type="FunFam" id="3.40.640.10:FF:000035">
    <property type="entry name" value="O-succinylhomoserine sulfhydrylase"/>
    <property type="match status" value="1"/>
</dbReference>
<dbReference type="CDD" id="cd00614">
    <property type="entry name" value="CGS_like"/>
    <property type="match status" value="1"/>
</dbReference>
<feature type="modified residue" description="N6-(pyridoxal phosphate)lysine" evidence="5">
    <location>
        <position position="212"/>
    </location>
</feature>
<organism evidence="7 8">
    <name type="scientific">Mycena venus</name>
    <dbReference type="NCBI Taxonomy" id="2733690"/>
    <lineage>
        <taxon>Eukaryota</taxon>
        <taxon>Fungi</taxon>
        <taxon>Dikarya</taxon>
        <taxon>Basidiomycota</taxon>
        <taxon>Agaricomycotina</taxon>
        <taxon>Agaricomycetes</taxon>
        <taxon>Agaricomycetidae</taxon>
        <taxon>Agaricales</taxon>
        <taxon>Marasmiineae</taxon>
        <taxon>Mycenaceae</taxon>
        <taxon>Mycena</taxon>
    </lineage>
</organism>
<evidence type="ECO:0000313" key="7">
    <source>
        <dbReference type="EMBL" id="KAF7350165.1"/>
    </source>
</evidence>
<dbReference type="GO" id="GO:0071269">
    <property type="term" value="P:L-homocysteine biosynthetic process"/>
    <property type="evidence" value="ECO:0007669"/>
    <property type="project" value="TreeGrafter"/>
</dbReference>
<dbReference type="InterPro" id="IPR015421">
    <property type="entry name" value="PyrdxlP-dep_Trfase_major"/>
</dbReference>
<dbReference type="InterPro" id="IPR006235">
    <property type="entry name" value="OAc-hSer/O-AcSer_sulfhydrylase"/>
</dbReference>
<protein>
    <submittedName>
        <fullName evidence="7">Uncharacterized protein</fullName>
    </submittedName>
</protein>
<dbReference type="PROSITE" id="PS00868">
    <property type="entry name" value="CYS_MET_METAB_PP"/>
    <property type="match status" value="1"/>
</dbReference>
<evidence type="ECO:0000256" key="1">
    <source>
        <dbReference type="ARBA" id="ARBA00001933"/>
    </source>
</evidence>
<dbReference type="Gene3D" id="3.40.640.10">
    <property type="entry name" value="Type I PLP-dependent aspartate aminotransferase-like (Major domain)"/>
    <property type="match status" value="1"/>
</dbReference>
<dbReference type="InterPro" id="IPR015422">
    <property type="entry name" value="PyrdxlP-dep_Trfase_small"/>
</dbReference>
<evidence type="ECO:0000256" key="2">
    <source>
        <dbReference type="ARBA" id="ARBA00009077"/>
    </source>
</evidence>
<dbReference type="InterPro" id="IPR015424">
    <property type="entry name" value="PyrdxlP-dep_Trfase"/>
</dbReference>
<comment type="caution">
    <text evidence="7">The sequence shown here is derived from an EMBL/GenBank/DDBJ whole genome shotgun (WGS) entry which is preliminary data.</text>
</comment>
<comment type="cofactor">
    <cofactor evidence="1 6">
        <name>pyridoxal 5'-phosphate</name>
        <dbReference type="ChEBI" id="CHEBI:597326"/>
    </cofactor>
</comment>
<dbReference type="GO" id="GO:0019346">
    <property type="term" value="P:transsulfuration"/>
    <property type="evidence" value="ECO:0007669"/>
    <property type="project" value="InterPro"/>
</dbReference>
<dbReference type="OrthoDB" id="3512640at2759"/>